<dbReference type="OrthoDB" id="1640042at2"/>
<dbReference type="PANTHER" id="PTHR30181:SF2">
    <property type="entry name" value="PTS SYSTEM MANNITOL-SPECIFIC EIICBA COMPONENT"/>
    <property type="match status" value="1"/>
</dbReference>
<dbReference type="InterPro" id="IPR016152">
    <property type="entry name" value="PTrfase/Anion_transptr"/>
</dbReference>
<keyword evidence="7" id="KW-0598">Phosphotransferase system</keyword>
<dbReference type="Proteomes" id="UP000198847">
    <property type="component" value="Unassembled WGS sequence"/>
</dbReference>
<dbReference type="STRING" id="112903.SAMN04490178_107116"/>
<sequence length="145" mass="15478">MSQALIGKNKIKLNASVGDKREAIALAGQLLVDNGHVAPDYITKMYEREELITTYIGNGVAIPHGTNEAKPFIKSSGISVVQVPQGVDFGEGNTAYLLIGIAGVGDEHLEILSNIALVCAEEENVKKLVAAKSAEEIIDIFERGM</sequence>
<keyword evidence="6" id="KW-0808">Transferase</keyword>
<keyword evidence="5" id="KW-0762">Sugar transport</keyword>
<dbReference type="GO" id="GO:0009401">
    <property type="term" value="P:phosphoenolpyruvate-dependent sugar phosphotransferase system"/>
    <property type="evidence" value="ECO:0007669"/>
    <property type="project" value="UniProtKB-KW"/>
</dbReference>
<dbReference type="PROSITE" id="PS51094">
    <property type="entry name" value="PTS_EIIA_TYPE_2"/>
    <property type="match status" value="1"/>
</dbReference>
<dbReference type="AlphaFoldDB" id="A0A1H8TUW2"/>
<dbReference type="GO" id="GO:0005886">
    <property type="term" value="C:plasma membrane"/>
    <property type="evidence" value="ECO:0007669"/>
    <property type="project" value="TreeGrafter"/>
</dbReference>
<reference evidence="13 14" key="1">
    <citation type="submission" date="2016-10" db="EMBL/GenBank/DDBJ databases">
        <authorList>
            <person name="de Groot N.N."/>
        </authorList>
    </citation>
    <scope>NUCLEOTIDE SEQUENCE [LARGE SCALE GENOMIC DNA]</scope>
    <source>
        <strain evidence="13 14">DSM 13305</strain>
    </source>
</reference>
<dbReference type="EMBL" id="FODY01000007">
    <property type="protein sequence ID" value="SEO94661.1"/>
    <property type="molecule type" value="Genomic_DNA"/>
</dbReference>
<evidence type="ECO:0000256" key="3">
    <source>
        <dbReference type="ARBA" id="ARBA00022448"/>
    </source>
</evidence>
<dbReference type="GO" id="GO:0090563">
    <property type="term" value="F:protein-phosphocysteine-sugar phosphotransferase activity"/>
    <property type="evidence" value="ECO:0007669"/>
    <property type="project" value="TreeGrafter"/>
</dbReference>
<dbReference type="GO" id="GO:0016301">
    <property type="term" value="F:kinase activity"/>
    <property type="evidence" value="ECO:0007669"/>
    <property type="project" value="UniProtKB-KW"/>
</dbReference>
<evidence type="ECO:0000313" key="13">
    <source>
        <dbReference type="EMBL" id="SEO94661.1"/>
    </source>
</evidence>
<gene>
    <name evidence="13" type="ORF">SAMN04490178_107116</name>
</gene>
<dbReference type="Gene3D" id="3.40.930.10">
    <property type="entry name" value="Mannitol-specific EII, Chain A"/>
    <property type="match status" value="1"/>
</dbReference>
<evidence type="ECO:0000256" key="1">
    <source>
        <dbReference type="ARBA" id="ARBA00002434"/>
    </source>
</evidence>
<comment type="function">
    <text evidence="1">The phosphoenolpyruvate-dependent sugar phosphotransferase system (sugar PTS), a major carbohydrate active transport system, catalyzes the phosphorylation of incoming sugar substrates concomitantly with their translocation across the cell membrane. The enzyme II CmtAB PTS system is involved in D-mannitol transport.</text>
</comment>
<keyword evidence="3" id="KW-0813">Transport</keyword>
<evidence type="ECO:0000313" key="14">
    <source>
        <dbReference type="Proteomes" id="UP000198847"/>
    </source>
</evidence>
<name>A0A1H8TUW2_9FIRM</name>
<dbReference type="InterPro" id="IPR050893">
    <property type="entry name" value="Sugar_PTS"/>
</dbReference>
<dbReference type="PANTHER" id="PTHR30181">
    <property type="entry name" value="MANNITOL PERMEASE IIC COMPONENT"/>
    <property type="match status" value="1"/>
</dbReference>
<feature type="domain" description="PTS EIIA type-2" evidence="12">
    <location>
        <begin position="4"/>
        <end position="144"/>
    </location>
</feature>
<dbReference type="PROSITE" id="PS00372">
    <property type="entry name" value="PTS_EIIA_TYPE_2_HIS"/>
    <property type="match status" value="1"/>
</dbReference>
<organism evidence="13 14">
    <name type="scientific">Propionispora vibrioides</name>
    <dbReference type="NCBI Taxonomy" id="112903"/>
    <lineage>
        <taxon>Bacteria</taxon>
        <taxon>Bacillati</taxon>
        <taxon>Bacillota</taxon>
        <taxon>Negativicutes</taxon>
        <taxon>Selenomonadales</taxon>
        <taxon>Sporomusaceae</taxon>
        <taxon>Propionispora</taxon>
    </lineage>
</organism>
<dbReference type="SUPFAM" id="SSF55804">
    <property type="entry name" value="Phoshotransferase/anion transport protein"/>
    <property type="match status" value="1"/>
</dbReference>
<evidence type="ECO:0000256" key="4">
    <source>
        <dbReference type="ARBA" id="ARBA00022553"/>
    </source>
</evidence>
<accession>A0A1H8TUW2</accession>
<evidence type="ECO:0000256" key="8">
    <source>
        <dbReference type="ARBA" id="ARBA00022777"/>
    </source>
</evidence>
<dbReference type="CDD" id="cd00211">
    <property type="entry name" value="PTS_IIA_fru"/>
    <property type="match status" value="1"/>
</dbReference>
<keyword evidence="8" id="KW-0418">Kinase</keyword>
<evidence type="ECO:0000256" key="9">
    <source>
        <dbReference type="ARBA" id="ARBA00029908"/>
    </source>
</evidence>
<proteinExistence type="predicted"/>
<evidence type="ECO:0000256" key="11">
    <source>
        <dbReference type="ARBA" id="ARBA00030962"/>
    </source>
</evidence>
<protein>
    <recommendedName>
        <fullName evidence="2">Mannitol-specific phosphotransferase enzyme IIA component</fullName>
    </recommendedName>
    <alternativeName>
        <fullName evidence="10">EIIA</fullName>
    </alternativeName>
    <alternativeName>
        <fullName evidence="11">EIII</fullName>
    </alternativeName>
    <alternativeName>
        <fullName evidence="9">PTS system mannitol-specific EIIA component</fullName>
    </alternativeName>
</protein>
<dbReference type="InterPro" id="IPR002178">
    <property type="entry name" value="PTS_EIIA_type-2_dom"/>
</dbReference>
<evidence type="ECO:0000256" key="10">
    <source>
        <dbReference type="ARBA" id="ARBA00030956"/>
    </source>
</evidence>
<keyword evidence="14" id="KW-1185">Reference proteome</keyword>
<dbReference type="RefSeq" id="WP_091745547.1">
    <property type="nucleotide sequence ID" value="NZ_FODY01000007.1"/>
</dbReference>
<evidence type="ECO:0000256" key="6">
    <source>
        <dbReference type="ARBA" id="ARBA00022679"/>
    </source>
</evidence>
<dbReference type="Pfam" id="PF00359">
    <property type="entry name" value="PTS_EIIA_2"/>
    <property type="match status" value="1"/>
</dbReference>
<evidence type="ECO:0000256" key="7">
    <source>
        <dbReference type="ARBA" id="ARBA00022683"/>
    </source>
</evidence>
<evidence type="ECO:0000259" key="12">
    <source>
        <dbReference type="PROSITE" id="PS51094"/>
    </source>
</evidence>
<evidence type="ECO:0000256" key="2">
    <source>
        <dbReference type="ARBA" id="ARBA00014783"/>
    </source>
</evidence>
<keyword evidence="4" id="KW-0597">Phosphoprotein</keyword>
<evidence type="ECO:0000256" key="5">
    <source>
        <dbReference type="ARBA" id="ARBA00022597"/>
    </source>
</evidence>